<gene>
    <name evidence="2" type="ORF">BKA19_4360</name>
</gene>
<dbReference type="GO" id="GO:0008703">
    <property type="term" value="F:5-amino-6-(5-phosphoribosylamino)uracil reductase activity"/>
    <property type="evidence" value="ECO:0007669"/>
    <property type="project" value="InterPro"/>
</dbReference>
<dbReference type="Pfam" id="PF01872">
    <property type="entry name" value="RibD_C"/>
    <property type="match status" value="1"/>
</dbReference>
<evidence type="ECO:0000313" key="2">
    <source>
        <dbReference type="EMBL" id="RZU34588.1"/>
    </source>
</evidence>
<dbReference type="SUPFAM" id="SSF53597">
    <property type="entry name" value="Dihydrofolate reductase-like"/>
    <property type="match status" value="1"/>
</dbReference>
<dbReference type="OrthoDB" id="3471498at2"/>
<name>A0A4Q7YCH3_9ACTN</name>
<accession>A0A4Q7YCH3</accession>
<dbReference type="AlphaFoldDB" id="A0A4Q7YCH3"/>
<proteinExistence type="predicted"/>
<evidence type="ECO:0000313" key="3">
    <source>
        <dbReference type="Proteomes" id="UP000292507"/>
    </source>
</evidence>
<keyword evidence="3" id="KW-1185">Reference proteome</keyword>
<evidence type="ECO:0000259" key="1">
    <source>
        <dbReference type="Pfam" id="PF01872"/>
    </source>
</evidence>
<dbReference type="Proteomes" id="UP000292507">
    <property type="component" value="Unassembled WGS sequence"/>
</dbReference>
<dbReference type="GO" id="GO:0009231">
    <property type="term" value="P:riboflavin biosynthetic process"/>
    <property type="evidence" value="ECO:0007669"/>
    <property type="project" value="InterPro"/>
</dbReference>
<dbReference type="InterPro" id="IPR002734">
    <property type="entry name" value="RibDG_C"/>
</dbReference>
<sequence>MGQIAANLFATLDGSAERPDQWHFPYFDDAMGKAVDRHTDRCEAYLMGRVLHDQWAEYWPGNTTDEFADFINPIPKYVLSTTLEKSDWAGTTVLRGLDEVRELKERTAGTIGMSGSLSTVRSLLEADLLDELVLLVDPIVVAGERRWTDELGRTPLELVSGETLPTGVLHLVYRPARKG</sequence>
<dbReference type="RefSeq" id="WP_104528220.1">
    <property type="nucleotide sequence ID" value="NZ_POQT01000011.1"/>
</dbReference>
<feature type="domain" description="Bacterial bifunctional deaminase-reductase C-terminal" evidence="1">
    <location>
        <begin position="4"/>
        <end position="169"/>
    </location>
</feature>
<protein>
    <submittedName>
        <fullName evidence="2">Dihydrofolate reductase</fullName>
    </submittedName>
</protein>
<reference evidence="2 3" key="1">
    <citation type="submission" date="2019-02" db="EMBL/GenBank/DDBJ databases">
        <title>Sequencing the genomes of 1000 actinobacteria strains.</title>
        <authorList>
            <person name="Klenk H.-P."/>
        </authorList>
    </citation>
    <scope>NUCLEOTIDE SEQUENCE [LARGE SCALE GENOMIC DNA]</scope>
    <source>
        <strain evidence="2 3">DSM 44509</strain>
    </source>
</reference>
<dbReference type="InterPro" id="IPR024072">
    <property type="entry name" value="DHFR-like_dom_sf"/>
</dbReference>
<dbReference type="Gene3D" id="3.40.430.10">
    <property type="entry name" value="Dihydrofolate Reductase, subunit A"/>
    <property type="match status" value="1"/>
</dbReference>
<organism evidence="2 3">
    <name type="scientific">Blastococcus saxobsidens</name>
    <dbReference type="NCBI Taxonomy" id="138336"/>
    <lineage>
        <taxon>Bacteria</taxon>
        <taxon>Bacillati</taxon>
        <taxon>Actinomycetota</taxon>
        <taxon>Actinomycetes</taxon>
        <taxon>Geodermatophilales</taxon>
        <taxon>Geodermatophilaceae</taxon>
        <taxon>Blastococcus</taxon>
    </lineage>
</organism>
<dbReference type="EMBL" id="SHKV01000001">
    <property type="protein sequence ID" value="RZU34588.1"/>
    <property type="molecule type" value="Genomic_DNA"/>
</dbReference>
<comment type="caution">
    <text evidence="2">The sequence shown here is derived from an EMBL/GenBank/DDBJ whole genome shotgun (WGS) entry which is preliminary data.</text>
</comment>